<feature type="chain" id="PRO_5027876897" evidence="1">
    <location>
        <begin position="20"/>
        <end position="84"/>
    </location>
</feature>
<evidence type="ECO:0000256" key="1">
    <source>
        <dbReference type="SAM" id="SignalP"/>
    </source>
</evidence>
<gene>
    <name evidence="2" type="ORF">MENT_LOCUS7510</name>
</gene>
<keyword evidence="1" id="KW-0732">Signal</keyword>
<reference evidence="2 3" key="1">
    <citation type="submission" date="2020-08" db="EMBL/GenBank/DDBJ databases">
        <authorList>
            <person name="Koutsovoulos G."/>
            <person name="Danchin GJ E."/>
        </authorList>
    </citation>
    <scope>NUCLEOTIDE SEQUENCE [LARGE SCALE GENOMIC DNA]</scope>
</reference>
<dbReference type="EMBL" id="CAJEWN010000031">
    <property type="protein sequence ID" value="CAD2143196.1"/>
    <property type="molecule type" value="Genomic_DNA"/>
</dbReference>
<proteinExistence type="predicted"/>
<dbReference type="AlphaFoldDB" id="A0A6V7U2A5"/>
<accession>A0A6V7U2A5</accession>
<name>A0A6V7U2A5_MELEN</name>
<protein>
    <submittedName>
        <fullName evidence="2">Uncharacterized protein</fullName>
    </submittedName>
</protein>
<evidence type="ECO:0000313" key="3">
    <source>
        <dbReference type="Proteomes" id="UP000580250"/>
    </source>
</evidence>
<sequence length="84" mass="9577">MFLLLFVSFLLFNYLTVEGVEDKMSEVDSKNLENFLNKRWSYEYRWGNAANNGQSSCCGCSTCSSGYNPNGNSGHSYQYSWSNN</sequence>
<comment type="caution">
    <text evidence="2">The sequence shown here is derived from an EMBL/GenBank/DDBJ whole genome shotgun (WGS) entry which is preliminary data.</text>
</comment>
<dbReference type="Proteomes" id="UP000580250">
    <property type="component" value="Unassembled WGS sequence"/>
</dbReference>
<organism evidence="2 3">
    <name type="scientific">Meloidogyne enterolobii</name>
    <name type="common">Root-knot nematode worm</name>
    <name type="synonym">Meloidogyne mayaguensis</name>
    <dbReference type="NCBI Taxonomy" id="390850"/>
    <lineage>
        <taxon>Eukaryota</taxon>
        <taxon>Metazoa</taxon>
        <taxon>Ecdysozoa</taxon>
        <taxon>Nematoda</taxon>
        <taxon>Chromadorea</taxon>
        <taxon>Rhabditida</taxon>
        <taxon>Tylenchina</taxon>
        <taxon>Tylenchomorpha</taxon>
        <taxon>Tylenchoidea</taxon>
        <taxon>Meloidogynidae</taxon>
        <taxon>Meloidogyninae</taxon>
        <taxon>Meloidogyne</taxon>
    </lineage>
</organism>
<evidence type="ECO:0000313" key="2">
    <source>
        <dbReference type="EMBL" id="CAD2143196.1"/>
    </source>
</evidence>
<feature type="signal peptide" evidence="1">
    <location>
        <begin position="1"/>
        <end position="19"/>
    </location>
</feature>